<accession>A0A9D2BGT0</accession>
<comment type="caution">
    <text evidence="2">The sequence shown here is derived from an EMBL/GenBank/DDBJ whole genome shotgun (WGS) entry which is preliminary data.</text>
</comment>
<reference evidence="2" key="2">
    <citation type="submission" date="2021-04" db="EMBL/GenBank/DDBJ databases">
        <authorList>
            <person name="Gilroy R."/>
        </authorList>
    </citation>
    <scope>NUCLEOTIDE SEQUENCE</scope>
    <source>
        <strain evidence="2">CHK183-1962</strain>
    </source>
</reference>
<feature type="transmembrane region" description="Helical" evidence="1">
    <location>
        <begin position="127"/>
        <end position="150"/>
    </location>
</feature>
<keyword evidence="1" id="KW-1133">Transmembrane helix</keyword>
<protein>
    <submittedName>
        <fullName evidence="2">Uncharacterized protein</fullName>
    </submittedName>
</protein>
<dbReference type="Proteomes" id="UP000886890">
    <property type="component" value="Unassembled WGS sequence"/>
</dbReference>
<evidence type="ECO:0000313" key="2">
    <source>
        <dbReference type="EMBL" id="HIX76075.1"/>
    </source>
</evidence>
<evidence type="ECO:0000313" key="3">
    <source>
        <dbReference type="Proteomes" id="UP000886890"/>
    </source>
</evidence>
<gene>
    <name evidence="2" type="ORF">H9734_00515</name>
</gene>
<reference evidence="2" key="1">
    <citation type="journal article" date="2021" name="PeerJ">
        <title>Extensive microbial diversity within the chicken gut microbiome revealed by metagenomics and culture.</title>
        <authorList>
            <person name="Gilroy R."/>
            <person name="Ravi A."/>
            <person name="Getino M."/>
            <person name="Pursley I."/>
            <person name="Horton D.L."/>
            <person name="Alikhan N.F."/>
            <person name="Baker D."/>
            <person name="Gharbi K."/>
            <person name="Hall N."/>
            <person name="Watson M."/>
            <person name="Adriaenssens E.M."/>
            <person name="Foster-Nyarko E."/>
            <person name="Jarju S."/>
            <person name="Secka A."/>
            <person name="Antonio M."/>
            <person name="Oren A."/>
            <person name="Chaudhuri R.R."/>
            <person name="La Ragione R."/>
            <person name="Hildebrand F."/>
            <person name="Pallen M.J."/>
        </authorList>
    </citation>
    <scope>NUCLEOTIDE SEQUENCE</scope>
    <source>
        <strain evidence="2">CHK183-1962</strain>
    </source>
</reference>
<evidence type="ECO:0000256" key="1">
    <source>
        <dbReference type="SAM" id="Phobius"/>
    </source>
</evidence>
<sequence length="160" mass="17669">MFVLALLVDGFLLHSISAPKGTFELGNSSLSEFDLTDSDASYSDALVVDQVSGGEGAKIYLVNQNDELHLLYFHKHWATQRLALWNDITVEDSGTESYELGWTFDRYSVEISDGRIAEVTSSGGGTYLVYIGIYVTISAVITVVESFIFLKIVRRRKASG</sequence>
<proteinExistence type="predicted"/>
<keyword evidence="1" id="KW-0812">Transmembrane</keyword>
<organism evidence="2 3">
    <name type="scientific">Candidatus Fusicatenibacter merdavium</name>
    <dbReference type="NCBI Taxonomy" id="2838600"/>
    <lineage>
        <taxon>Bacteria</taxon>
        <taxon>Bacillati</taxon>
        <taxon>Bacillota</taxon>
        <taxon>Clostridia</taxon>
        <taxon>Lachnospirales</taxon>
        <taxon>Lachnospiraceae</taxon>
        <taxon>Fusicatenibacter</taxon>
    </lineage>
</organism>
<dbReference type="AlphaFoldDB" id="A0A9D2BGT0"/>
<keyword evidence="1" id="KW-0472">Membrane</keyword>
<name>A0A9D2BGT0_9FIRM</name>
<dbReference type="EMBL" id="DXEK01000007">
    <property type="protein sequence ID" value="HIX76075.1"/>
    <property type="molecule type" value="Genomic_DNA"/>
</dbReference>